<dbReference type="InterPro" id="IPR009025">
    <property type="entry name" value="RBP11-like_dimer"/>
</dbReference>
<dbReference type="PANTHER" id="PTHR13946:SF28">
    <property type="entry name" value="DNA-DIRECTED RNA POLYMERASES I AND III SUBUNIT RPAC2"/>
    <property type="match status" value="1"/>
</dbReference>
<protein>
    <recommendedName>
        <fullName evidence="6">DNA-directed RNA polymerase subunit Rpo11</fullName>
        <ecNumber evidence="6">2.7.7.6</ecNumber>
    </recommendedName>
    <alternativeName>
        <fullName evidence="6">DNA-directed RNA polymerase subunit L</fullName>
    </alternativeName>
</protein>
<feature type="domain" description="DNA-directed RNA polymerase RBP11-like dimerisation" evidence="7">
    <location>
        <begin position="13"/>
        <end position="86"/>
    </location>
</feature>
<keyword evidence="3 6" id="KW-0548">Nucleotidyltransferase</keyword>
<dbReference type="PANTHER" id="PTHR13946">
    <property type="entry name" value="DNA-DIRECTED RNA POLYMERASE I,II,III"/>
    <property type="match status" value="1"/>
</dbReference>
<dbReference type="InterPro" id="IPR008193">
    <property type="entry name" value="RNA_pol_Rpb11_13-16kDa_CS"/>
</dbReference>
<dbReference type="SUPFAM" id="SSF55257">
    <property type="entry name" value="RBP11-like subunits of RNA polymerase"/>
    <property type="match status" value="1"/>
</dbReference>
<dbReference type="GO" id="GO:0003677">
    <property type="term" value="F:DNA binding"/>
    <property type="evidence" value="ECO:0007669"/>
    <property type="project" value="InterPro"/>
</dbReference>
<dbReference type="GO" id="GO:0005737">
    <property type="term" value="C:cytoplasm"/>
    <property type="evidence" value="ECO:0007669"/>
    <property type="project" value="UniProtKB-SubCell"/>
</dbReference>
<dbReference type="GO" id="GO:0003899">
    <property type="term" value="F:DNA-directed RNA polymerase activity"/>
    <property type="evidence" value="ECO:0007669"/>
    <property type="project" value="UniProtKB-UniRule"/>
</dbReference>
<dbReference type="InterPro" id="IPR036603">
    <property type="entry name" value="RBP11-like"/>
</dbReference>
<evidence type="ECO:0000256" key="5">
    <source>
        <dbReference type="ARBA" id="ARBA00025751"/>
    </source>
</evidence>
<dbReference type="GeneID" id="8095481"/>
<dbReference type="Pfam" id="PF13656">
    <property type="entry name" value="RNA_pol_L_2"/>
    <property type="match status" value="1"/>
</dbReference>
<dbReference type="GO" id="GO:0006351">
    <property type="term" value="P:DNA-templated transcription"/>
    <property type="evidence" value="ECO:0007669"/>
    <property type="project" value="UniProtKB-UniRule"/>
</dbReference>
<dbReference type="InterPro" id="IPR022905">
    <property type="entry name" value="Rpo11-like"/>
</dbReference>
<dbReference type="GO" id="GO:0046983">
    <property type="term" value="F:protein dimerization activity"/>
    <property type="evidence" value="ECO:0007669"/>
    <property type="project" value="InterPro"/>
</dbReference>
<evidence type="ECO:0000313" key="8">
    <source>
        <dbReference type="EMBL" id="KUK18292.1"/>
    </source>
</evidence>
<dbReference type="GO" id="GO:0000428">
    <property type="term" value="C:DNA-directed RNA polymerase complex"/>
    <property type="evidence" value="ECO:0007669"/>
    <property type="project" value="UniProtKB-KW"/>
</dbReference>
<evidence type="ECO:0000256" key="3">
    <source>
        <dbReference type="ARBA" id="ARBA00022695"/>
    </source>
</evidence>
<name>A0A101EMX3_9EURY</name>
<keyword evidence="2 6" id="KW-0963">Cytoplasm</keyword>
<comment type="function">
    <text evidence="6">DNA-dependent RNA polymerase (RNAP) catalyzes the transcription of DNA into RNA using the four ribonucleoside triphosphates as substrates.</text>
</comment>
<dbReference type="SMR" id="A0A101EMX3"/>
<keyword evidence="6" id="KW-0808">Transferase</keyword>
<dbReference type="AlphaFoldDB" id="A0A101EMX3"/>
<evidence type="ECO:0000256" key="4">
    <source>
        <dbReference type="ARBA" id="ARBA00023163"/>
    </source>
</evidence>
<keyword evidence="4 6" id="KW-0804">Transcription</keyword>
<dbReference type="EMBL" id="LGFD01000005">
    <property type="protein sequence ID" value="KUK18292.1"/>
    <property type="molecule type" value="Genomic_DNA"/>
</dbReference>
<dbReference type="Gene3D" id="3.30.1360.10">
    <property type="entry name" value="RNA polymerase, RBP11-like subunit"/>
    <property type="match status" value="1"/>
</dbReference>
<evidence type="ECO:0000256" key="2">
    <source>
        <dbReference type="ARBA" id="ARBA00022490"/>
    </source>
</evidence>
<dbReference type="PATRIC" id="fig|172049.5.peg.953"/>
<dbReference type="HAMAP" id="MF_00261">
    <property type="entry name" value="RNApol_arch_Rpo11"/>
    <property type="match status" value="1"/>
</dbReference>
<evidence type="ECO:0000256" key="1">
    <source>
        <dbReference type="ARBA" id="ARBA00022478"/>
    </source>
</evidence>
<dbReference type="CDD" id="cd06927">
    <property type="entry name" value="RNAP_L"/>
    <property type="match status" value="1"/>
</dbReference>
<dbReference type="PROSITE" id="PS01154">
    <property type="entry name" value="RNA_POL_L_13KD"/>
    <property type="match status" value="1"/>
</dbReference>
<dbReference type="OMA" id="PITMARK"/>
<comment type="catalytic activity">
    <reaction evidence="6">
        <text>RNA(n) + a ribonucleoside 5'-triphosphate = RNA(n+1) + diphosphate</text>
        <dbReference type="Rhea" id="RHEA:21248"/>
        <dbReference type="Rhea" id="RHEA-COMP:14527"/>
        <dbReference type="Rhea" id="RHEA-COMP:17342"/>
        <dbReference type="ChEBI" id="CHEBI:33019"/>
        <dbReference type="ChEBI" id="CHEBI:61557"/>
        <dbReference type="ChEBI" id="CHEBI:140395"/>
        <dbReference type="EC" id="2.7.7.6"/>
    </reaction>
</comment>
<dbReference type="Proteomes" id="UP000053911">
    <property type="component" value="Unassembled WGS sequence"/>
</dbReference>
<dbReference type="RefSeq" id="WP_015848780.1">
    <property type="nucleotide sequence ID" value="NZ_LGFD01000005.1"/>
</dbReference>
<evidence type="ECO:0000259" key="7">
    <source>
        <dbReference type="Pfam" id="PF13656"/>
    </source>
</evidence>
<keyword evidence="1 6" id="KW-0240">DNA-directed RNA polymerase</keyword>
<organism evidence="8 9">
    <name type="scientific">Thermococcus sibiricus</name>
    <dbReference type="NCBI Taxonomy" id="172049"/>
    <lineage>
        <taxon>Archaea</taxon>
        <taxon>Methanobacteriati</taxon>
        <taxon>Methanobacteriota</taxon>
        <taxon>Thermococci</taxon>
        <taxon>Thermococcales</taxon>
        <taxon>Thermococcaceae</taxon>
        <taxon>Thermococcus</taxon>
    </lineage>
</organism>
<comment type="similarity">
    <text evidence="5 6">Belongs to the archaeal Rpo11/eukaryotic RPB11/RPC19 RNA polymerase subunit family.</text>
</comment>
<comment type="subunit">
    <text evidence="6">Part of the RNA polymerase complex.</text>
</comment>
<reference evidence="9" key="1">
    <citation type="journal article" date="2015" name="MBio">
        <title>Genome-Resolved Metagenomic Analysis Reveals Roles for Candidate Phyla and Other Microbial Community Members in Biogeochemical Transformations in Oil Reservoirs.</title>
        <authorList>
            <person name="Hu P."/>
            <person name="Tom L."/>
            <person name="Singh A."/>
            <person name="Thomas B.C."/>
            <person name="Baker B.J."/>
            <person name="Piceno Y.M."/>
            <person name="Andersen G.L."/>
            <person name="Banfield J.F."/>
        </authorList>
    </citation>
    <scope>NUCLEOTIDE SEQUENCE [LARGE SCALE GENOMIC DNA]</scope>
</reference>
<proteinExistence type="inferred from homology"/>
<dbReference type="EC" id="2.7.7.6" evidence="6"/>
<evidence type="ECO:0000313" key="9">
    <source>
        <dbReference type="Proteomes" id="UP000053911"/>
    </source>
</evidence>
<accession>A0A101EMX3</accession>
<dbReference type="NCBIfam" id="NF002235">
    <property type="entry name" value="PRK01146.1-3"/>
    <property type="match status" value="1"/>
</dbReference>
<comment type="subcellular location">
    <subcellularLocation>
        <location evidence="6">Cytoplasm</location>
    </subcellularLocation>
</comment>
<sequence>MKIEVIKRDKNLLEFYLVGEDHTFANLLSETLHENKHVTFAAYTIEHPVLMARKPRFRISTDGKITPEKALEEAAQKIFDRAKDVLEVWEGVIKK</sequence>
<evidence type="ECO:0000256" key="6">
    <source>
        <dbReference type="HAMAP-Rule" id="MF_00261"/>
    </source>
</evidence>
<gene>
    <name evidence="6" type="primary">rpo11</name>
    <name evidence="6" type="synonym">rpoL</name>
    <name evidence="8" type="ORF">XD54_0383</name>
</gene>
<comment type="caution">
    <text evidence="8">The sequence shown here is derived from an EMBL/GenBank/DDBJ whole genome shotgun (WGS) entry which is preliminary data.</text>
</comment>